<dbReference type="EMBL" id="FNXY01000007">
    <property type="protein sequence ID" value="SEJ39430.1"/>
    <property type="molecule type" value="Genomic_DNA"/>
</dbReference>
<gene>
    <name evidence="1" type="ORF">SAMN04487995_4445</name>
</gene>
<accession>A0A1H6YQ33</accession>
<reference evidence="1 2" key="1">
    <citation type="submission" date="2016-10" db="EMBL/GenBank/DDBJ databases">
        <authorList>
            <person name="de Groot N.N."/>
        </authorList>
    </citation>
    <scope>NUCLEOTIDE SEQUENCE [LARGE SCALE GENOMIC DNA]</scope>
    <source>
        <strain evidence="1 2">DSM 19938</strain>
    </source>
</reference>
<keyword evidence="2" id="KW-1185">Reference proteome</keyword>
<proteinExistence type="predicted"/>
<dbReference type="Proteomes" id="UP000199532">
    <property type="component" value="Unassembled WGS sequence"/>
</dbReference>
<dbReference type="RefSeq" id="WP_090338446.1">
    <property type="nucleotide sequence ID" value="NZ_FNXY01000007.1"/>
</dbReference>
<evidence type="ECO:0000313" key="2">
    <source>
        <dbReference type="Proteomes" id="UP000199532"/>
    </source>
</evidence>
<name>A0A1H6YQ33_9BACT</name>
<sequence>MNIEKRFLFRNGRIVSVTRAPTKTMEVLTPSGLDVSVKEPLDEFFHAPIGQAHPKYWKLKSLDPNQQRMLQLKYSGLNKTEIGIAVADL</sequence>
<protein>
    <submittedName>
        <fullName evidence="1">Uncharacterized protein</fullName>
    </submittedName>
</protein>
<organism evidence="1 2">
    <name type="scientific">Dyadobacter koreensis</name>
    <dbReference type="NCBI Taxonomy" id="408657"/>
    <lineage>
        <taxon>Bacteria</taxon>
        <taxon>Pseudomonadati</taxon>
        <taxon>Bacteroidota</taxon>
        <taxon>Cytophagia</taxon>
        <taxon>Cytophagales</taxon>
        <taxon>Spirosomataceae</taxon>
        <taxon>Dyadobacter</taxon>
    </lineage>
</organism>
<dbReference type="STRING" id="408657.SAMN04487995_4445"/>
<dbReference type="AlphaFoldDB" id="A0A1H6YQ33"/>
<evidence type="ECO:0000313" key="1">
    <source>
        <dbReference type="EMBL" id="SEJ39430.1"/>
    </source>
</evidence>